<accession>A0A2A9PIK2</accession>
<dbReference type="Pfam" id="PF20150">
    <property type="entry name" value="2EXR"/>
    <property type="match status" value="1"/>
</dbReference>
<protein>
    <recommendedName>
        <fullName evidence="2">2EXR domain-containing protein</fullName>
    </recommendedName>
</protein>
<dbReference type="AlphaFoldDB" id="A0A2A9PIK2"/>
<dbReference type="InterPro" id="IPR045518">
    <property type="entry name" value="2EXR"/>
</dbReference>
<feature type="compositionally biased region" description="Basic and acidic residues" evidence="1">
    <location>
        <begin position="277"/>
        <end position="286"/>
    </location>
</feature>
<sequence>MASSSLDAPPSSFRLLPAELRLKIWSYASQPRVAILHDIVHRPGSYPLPAVTQLNAEARAESRPGYEPVGCGSHLHFARDILVCDASLCDLPSSEPLEHLAPRVRRLVFWDCYPDDSLVDGLHLYSAYLAACYPRDRYVGVDLDKLWFPNLDHLWIVKVGGVDESWNLSPDSRGPSPMQARQFRYWPDDDAVELSPLDIHRDPETRAVLQHGRCGRSDCRDLNRERPMTVSKVSFVDGPYVATPDWERIIPRVGDGCTEDTMRWLLVERTLTFSLRRDDSADDSPRRRLRPVSVESGCV</sequence>
<organism evidence="3 4">
    <name type="scientific">Ophiocordyceps unilateralis</name>
    <name type="common">Zombie-ant fungus</name>
    <name type="synonym">Torrubia unilateralis</name>
    <dbReference type="NCBI Taxonomy" id="268505"/>
    <lineage>
        <taxon>Eukaryota</taxon>
        <taxon>Fungi</taxon>
        <taxon>Dikarya</taxon>
        <taxon>Ascomycota</taxon>
        <taxon>Pezizomycotina</taxon>
        <taxon>Sordariomycetes</taxon>
        <taxon>Hypocreomycetidae</taxon>
        <taxon>Hypocreales</taxon>
        <taxon>Ophiocordycipitaceae</taxon>
        <taxon>Ophiocordyceps</taxon>
    </lineage>
</organism>
<reference evidence="3 4" key="1">
    <citation type="journal article" date="2015" name="BMC Genomics">
        <title>Gene expression during zombie ant biting behavior reflects the complexity underlying fungal parasitic behavioral manipulation.</title>
        <authorList>
            <person name="de Bekker C."/>
            <person name="Ohm R.A."/>
            <person name="Loreto R.G."/>
            <person name="Sebastian A."/>
            <person name="Albert I."/>
            <person name="Merrow M."/>
            <person name="Brachmann A."/>
            <person name="Hughes D.P."/>
        </authorList>
    </citation>
    <scope>NUCLEOTIDE SEQUENCE [LARGE SCALE GENOMIC DNA]</scope>
    <source>
        <strain evidence="3 4">SC16a</strain>
    </source>
</reference>
<proteinExistence type="predicted"/>
<feature type="domain" description="2EXR" evidence="2">
    <location>
        <begin position="12"/>
        <end position="67"/>
    </location>
</feature>
<dbReference type="OrthoDB" id="3473305at2759"/>
<dbReference type="Proteomes" id="UP000037136">
    <property type="component" value="Unassembled WGS sequence"/>
</dbReference>
<evidence type="ECO:0000313" key="3">
    <source>
        <dbReference type="EMBL" id="PFH60646.1"/>
    </source>
</evidence>
<evidence type="ECO:0000313" key="4">
    <source>
        <dbReference type="Proteomes" id="UP000037136"/>
    </source>
</evidence>
<evidence type="ECO:0000259" key="2">
    <source>
        <dbReference type="Pfam" id="PF20150"/>
    </source>
</evidence>
<name>A0A2A9PIK2_OPHUN</name>
<gene>
    <name evidence="3" type="ORF">XA68_10606</name>
</gene>
<comment type="caution">
    <text evidence="3">The sequence shown here is derived from an EMBL/GenBank/DDBJ whole genome shotgun (WGS) entry which is preliminary data.</text>
</comment>
<reference evidence="3 4" key="2">
    <citation type="journal article" date="2017" name="Sci. Rep.">
        <title>Ant-infecting Ophiocordyceps genomes reveal a high diversity of potential behavioral manipulation genes and a possible major role for enterotoxins.</title>
        <authorList>
            <person name="de Bekker C."/>
            <person name="Ohm R.A."/>
            <person name="Evans H.C."/>
            <person name="Brachmann A."/>
            <person name="Hughes D.P."/>
        </authorList>
    </citation>
    <scope>NUCLEOTIDE SEQUENCE [LARGE SCALE GENOMIC DNA]</scope>
    <source>
        <strain evidence="3 4">SC16a</strain>
    </source>
</reference>
<keyword evidence="4" id="KW-1185">Reference proteome</keyword>
<dbReference type="EMBL" id="LAZP02000116">
    <property type="protein sequence ID" value="PFH60646.1"/>
    <property type="molecule type" value="Genomic_DNA"/>
</dbReference>
<feature type="region of interest" description="Disordered" evidence="1">
    <location>
        <begin position="277"/>
        <end position="299"/>
    </location>
</feature>
<evidence type="ECO:0000256" key="1">
    <source>
        <dbReference type="SAM" id="MobiDB-lite"/>
    </source>
</evidence>